<gene>
    <name evidence="10" type="ORF">NEZAVI_LOCUS9525</name>
</gene>
<dbReference type="AlphaFoldDB" id="A0A9P0HE58"/>
<reference evidence="10" key="1">
    <citation type="submission" date="2022-01" db="EMBL/GenBank/DDBJ databases">
        <authorList>
            <person name="King R."/>
        </authorList>
    </citation>
    <scope>NUCLEOTIDE SEQUENCE</scope>
</reference>
<evidence type="ECO:0000313" key="10">
    <source>
        <dbReference type="EMBL" id="CAH1400237.1"/>
    </source>
</evidence>
<dbReference type="GO" id="GO:0005886">
    <property type="term" value="C:plasma membrane"/>
    <property type="evidence" value="ECO:0007669"/>
    <property type="project" value="UniProtKB-SubCell"/>
</dbReference>
<evidence type="ECO:0000256" key="2">
    <source>
        <dbReference type="ARBA" id="ARBA00022475"/>
    </source>
</evidence>
<evidence type="ECO:0000256" key="7">
    <source>
        <dbReference type="ARBA" id="ARBA00023180"/>
    </source>
</evidence>
<evidence type="ECO:0000256" key="3">
    <source>
        <dbReference type="ARBA" id="ARBA00022692"/>
    </source>
</evidence>
<evidence type="ECO:0000256" key="8">
    <source>
        <dbReference type="SAM" id="Phobius"/>
    </source>
</evidence>
<dbReference type="SUPFAM" id="SSF53850">
    <property type="entry name" value="Periplasmic binding protein-like II"/>
    <property type="match status" value="1"/>
</dbReference>
<evidence type="ECO:0000256" key="9">
    <source>
        <dbReference type="SAM" id="SignalP"/>
    </source>
</evidence>
<dbReference type="Proteomes" id="UP001152798">
    <property type="component" value="Chromosome 4"/>
</dbReference>
<evidence type="ECO:0000256" key="4">
    <source>
        <dbReference type="ARBA" id="ARBA00022989"/>
    </source>
</evidence>
<proteinExistence type="predicted"/>
<dbReference type="PANTHER" id="PTHR42643:SF38">
    <property type="entry name" value="IONOTROPIC RECEPTOR 100A"/>
    <property type="match status" value="1"/>
</dbReference>
<keyword evidence="4 8" id="KW-1133">Transmembrane helix</keyword>
<keyword evidence="9" id="KW-0732">Signal</keyword>
<comment type="subcellular location">
    <subcellularLocation>
        <location evidence="1">Cell membrane</location>
        <topology evidence="1">Multi-pass membrane protein</topology>
    </subcellularLocation>
</comment>
<dbReference type="EMBL" id="OV725080">
    <property type="protein sequence ID" value="CAH1400237.1"/>
    <property type="molecule type" value="Genomic_DNA"/>
</dbReference>
<organism evidence="10 11">
    <name type="scientific">Nezara viridula</name>
    <name type="common">Southern green stink bug</name>
    <name type="synonym">Cimex viridulus</name>
    <dbReference type="NCBI Taxonomy" id="85310"/>
    <lineage>
        <taxon>Eukaryota</taxon>
        <taxon>Metazoa</taxon>
        <taxon>Ecdysozoa</taxon>
        <taxon>Arthropoda</taxon>
        <taxon>Hexapoda</taxon>
        <taxon>Insecta</taxon>
        <taxon>Pterygota</taxon>
        <taxon>Neoptera</taxon>
        <taxon>Paraneoptera</taxon>
        <taxon>Hemiptera</taxon>
        <taxon>Heteroptera</taxon>
        <taxon>Panheteroptera</taxon>
        <taxon>Pentatomomorpha</taxon>
        <taxon>Pentatomoidea</taxon>
        <taxon>Pentatomidae</taxon>
        <taxon>Pentatominae</taxon>
        <taxon>Nezara</taxon>
    </lineage>
</organism>
<feature type="transmembrane region" description="Helical" evidence="8">
    <location>
        <begin position="303"/>
        <end position="325"/>
    </location>
</feature>
<feature type="signal peptide" evidence="9">
    <location>
        <begin position="1"/>
        <end position="15"/>
    </location>
</feature>
<feature type="transmembrane region" description="Helical" evidence="8">
    <location>
        <begin position="549"/>
        <end position="569"/>
    </location>
</feature>
<evidence type="ECO:0000313" key="11">
    <source>
        <dbReference type="Proteomes" id="UP001152798"/>
    </source>
</evidence>
<evidence type="ECO:0000256" key="5">
    <source>
        <dbReference type="ARBA" id="ARBA00023136"/>
    </source>
</evidence>
<keyword evidence="5 8" id="KW-0472">Membrane</keyword>
<evidence type="ECO:0000256" key="1">
    <source>
        <dbReference type="ARBA" id="ARBA00004651"/>
    </source>
</evidence>
<sequence>MTGVAMCLWLPVATSFIFPVDHEHSFDDHLLVSTASSLKGHLGSVLVTLSGTRDHQPGTIKYLQEALGPIQISSLGGLSSKLTICLIQGSWETLITLNNIFWNTEYYYLLNFIDGKQEIDDIFYHLWDTHRVYRVFIVSQKTYTIKSFDPVLRIIHKAPIEVFINTNSLNQRFPDWNMTDFYAVYAGLYADKLRESRSFLVDRLTLEALTERLNMRLKIKNTTDDSIKFGIRSENGSFYGTFKELVTYTANMTAQAHFIKIHNILDSLTYSVPARADKICIAVPRSERIPRFVESFNSVNVTVWLSIVLIYLITMITLSCFRFFFYRVNRRVIYETSLPLTMFGICLGLPVDYMPRLHFEKLVLSSILLVSLVVVSVMQSTLNAILSTPPSFYKFPNNKDEFNEQMVNVWTSSKDLIDSYVAAGYTGVKFHLKTAAEQKKDFHTIIYKGGILEKMAAFLRAKELEFKFVKLQMTEACPVQHNIAYLYPKGSPFEEPINRILSGLVESGVMLKWDRSVYQFSNRTMQFVGKVREVVELNPLSLEDLGTPLYFSCWGFVVAILVFIFEKLIHGSMKKLRTDHCD</sequence>
<dbReference type="OrthoDB" id="8195814at2759"/>
<dbReference type="PANTHER" id="PTHR42643">
    <property type="entry name" value="IONOTROPIC RECEPTOR 20A-RELATED"/>
    <property type="match status" value="1"/>
</dbReference>
<keyword evidence="11" id="KW-1185">Reference proteome</keyword>
<keyword evidence="2" id="KW-1003">Cell membrane</keyword>
<name>A0A9P0HE58_NEZVI</name>
<protein>
    <submittedName>
        <fullName evidence="10">Uncharacterized protein</fullName>
    </submittedName>
</protein>
<keyword evidence="7" id="KW-0325">Glycoprotein</keyword>
<keyword evidence="3 8" id="KW-0812">Transmembrane</keyword>
<dbReference type="InterPro" id="IPR052192">
    <property type="entry name" value="Insect_Ionotropic_Sensory_Rcpt"/>
</dbReference>
<evidence type="ECO:0000256" key="6">
    <source>
        <dbReference type="ARBA" id="ARBA00023170"/>
    </source>
</evidence>
<keyword evidence="6" id="KW-0675">Receptor</keyword>
<feature type="chain" id="PRO_5040105394" evidence="9">
    <location>
        <begin position="16"/>
        <end position="582"/>
    </location>
</feature>
<accession>A0A9P0HE58</accession>